<evidence type="ECO:0008006" key="4">
    <source>
        <dbReference type="Google" id="ProtNLM"/>
    </source>
</evidence>
<feature type="region of interest" description="Disordered" evidence="1">
    <location>
        <begin position="183"/>
        <end position="214"/>
    </location>
</feature>
<evidence type="ECO:0000313" key="2">
    <source>
        <dbReference type="EMBL" id="GFS19375.1"/>
    </source>
</evidence>
<dbReference type="EMBL" id="BMAT01013750">
    <property type="protein sequence ID" value="GFS19375.1"/>
    <property type="molecule type" value="Genomic_DNA"/>
</dbReference>
<evidence type="ECO:0000256" key="1">
    <source>
        <dbReference type="SAM" id="MobiDB-lite"/>
    </source>
</evidence>
<dbReference type="AlphaFoldDB" id="A0AAV4JAP0"/>
<accession>A0AAV4JAP0</accession>
<protein>
    <recommendedName>
        <fullName evidence="4">RNase H type-1 domain-containing protein</fullName>
    </recommendedName>
</protein>
<evidence type="ECO:0000313" key="3">
    <source>
        <dbReference type="Proteomes" id="UP000762676"/>
    </source>
</evidence>
<comment type="caution">
    <text evidence="2">The sequence shown here is derived from an EMBL/GenBank/DDBJ whole genome shotgun (WGS) entry which is preliminary data.</text>
</comment>
<feature type="compositionally biased region" description="Basic and acidic residues" evidence="1">
    <location>
        <begin position="16"/>
        <end position="26"/>
    </location>
</feature>
<name>A0AAV4JAP0_9GAST</name>
<keyword evidence="3" id="KW-1185">Reference proteome</keyword>
<feature type="compositionally biased region" description="Acidic residues" evidence="1">
    <location>
        <begin position="203"/>
        <end position="214"/>
    </location>
</feature>
<gene>
    <name evidence="2" type="ORF">ElyMa_006871600</name>
</gene>
<organism evidence="2 3">
    <name type="scientific">Elysia marginata</name>
    <dbReference type="NCBI Taxonomy" id="1093978"/>
    <lineage>
        <taxon>Eukaryota</taxon>
        <taxon>Metazoa</taxon>
        <taxon>Spiralia</taxon>
        <taxon>Lophotrochozoa</taxon>
        <taxon>Mollusca</taxon>
        <taxon>Gastropoda</taxon>
        <taxon>Heterobranchia</taxon>
        <taxon>Euthyneura</taxon>
        <taxon>Panpulmonata</taxon>
        <taxon>Sacoglossa</taxon>
        <taxon>Placobranchoidea</taxon>
        <taxon>Plakobranchidae</taxon>
        <taxon>Elysia</taxon>
    </lineage>
</organism>
<dbReference type="Proteomes" id="UP000762676">
    <property type="component" value="Unassembled WGS sequence"/>
</dbReference>
<sequence>MLRVWHEDQREEDQDDAHWKGHKDANNKSGKLSVRAGHCKIDGNEKADRLAREGYDLKHLSDDLSRQNTKHIIKSHVKERWESGRPHHNRQGGLRRMDRQGQTNFLRPRTGYKLKAHLFKTYKIDQTDLCSRGQASETAEHIILQDSHNYRTLRQAIWSSPIDVQTKLWGTLEELEKTNTGNRFIYQTGGGGVNNTDRHRDQEEEDDEHDHEGP</sequence>
<reference evidence="2 3" key="1">
    <citation type="journal article" date="2021" name="Elife">
        <title>Chloroplast acquisition without the gene transfer in kleptoplastic sea slugs, Plakobranchus ocellatus.</title>
        <authorList>
            <person name="Maeda T."/>
            <person name="Takahashi S."/>
            <person name="Yoshida T."/>
            <person name="Shimamura S."/>
            <person name="Takaki Y."/>
            <person name="Nagai Y."/>
            <person name="Toyoda A."/>
            <person name="Suzuki Y."/>
            <person name="Arimoto A."/>
            <person name="Ishii H."/>
            <person name="Satoh N."/>
            <person name="Nishiyama T."/>
            <person name="Hasebe M."/>
            <person name="Maruyama T."/>
            <person name="Minagawa J."/>
            <person name="Obokata J."/>
            <person name="Shigenobu S."/>
        </authorList>
    </citation>
    <scope>NUCLEOTIDE SEQUENCE [LARGE SCALE GENOMIC DNA]</scope>
</reference>
<feature type="region of interest" description="Disordered" evidence="1">
    <location>
        <begin position="1"/>
        <end position="32"/>
    </location>
</feature>
<proteinExistence type="predicted"/>